<dbReference type="RefSeq" id="WP_214171278.1">
    <property type="nucleotide sequence ID" value="NZ_JAHCVJ010000003.1"/>
</dbReference>
<dbReference type="Proteomes" id="UP000811899">
    <property type="component" value="Unassembled WGS sequence"/>
</dbReference>
<dbReference type="Pfam" id="PF13280">
    <property type="entry name" value="WYL"/>
    <property type="match status" value="1"/>
</dbReference>
<organism evidence="3 4">
    <name type="scientific">Geoanaerobacter pelophilus</name>
    <dbReference type="NCBI Taxonomy" id="60036"/>
    <lineage>
        <taxon>Bacteria</taxon>
        <taxon>Pseudomonadati</taxon>
        <taxon>Thermodesulfobacteriota</taxon>
        <taxon>Desulfuromonadia</taxon>
        <taxon>Geobacterales</taxon>
        <taxon>Geobacteraceae</taxon>
        <taxon>Geoanaerobacter</taxon>
    </lineage>
</organism>
<dbReference type="InterPro" id="IPR026881">
    <property type="entry name" value="WYL_dom"/>
</dbReference>
<dbReference type="PROSITE" id="PS52050">
    <property type="entry name" value="WYL"/>
    <property type="match status" value="1"/>
</dbReference>
<evidence type="ECO:0000313" key="3">
    <source>
        <dbReference type="EMBL" id="MBT0664507.1"/>
    </source>
</evidence>
<reference evidence="3 4" key="1">
    <citation type="submission" date="2021-05" db="EMBL/GenBank/DDBJ databases">
        <title>The draft genome of Geobacter pelophilus DSM 12255.</title>
        <authorList>
            <person name="Xu Z."/>
            <person name="Masuda Y."/>
            <person name="Itoh H."/>
            <person name="Senoo K."/>
        </authorList>
    </citation>
    <scope>NUCLEOTIDE SEQUENCE [LARGE SCALE GENOMIC DNA]</scope>
    <source>
        <strain evidence="3 4">DSM 12255</strain>
    </source>
</reference>
<dbReference type="InterPro" id="IPR051534">
    <property type="entry name" value="CBASS_pafABC_assoc_protein"/>
</dbReference>
<protein>
    <submittedName>
        <fullName evidence="3">WYL domain-containing protein</fullName>
    </submittedName>
</protein>
<feature type="domain" description="WYL" evidence="1">
    <location>
        <begin position="151"/>
        <end position="217"/>
    </location>
</feature>
<name>A0AAW4L9I3_9BACT</name>
<evidence type="ECO:0000259" key="2">
    <source>
        <dbReference type="Pfam" id="PF25583"/>
    </source>
</evidence>
<gene>
    <name evidence="3" type="ORF">KI809_09365</name>
</gene>
<proteinExistence type="predicted"/>
<keyword evidence="4" id="KW-1185">Reference proteome</keyword>
<dbReference type="Pfam" id="PF25583">
    <property type="entry name" value="WCX"/>
    <property type="match status" value="1"/>
</dbReference>
<sequence length="330" mass="37933">MSALYRQWLILKMFPPRGKISTTTILNRLINEYGIEASLRTIQRDLVSLELNKFPLDCDGENPAGWSWRKDAPAFGISNMDPVSVLTFKLAEEHLGRMFPLGAMAGLEPYFRAANEKSKLTSESSFSRWPDKIKVASRNLPMIYPRIANDIMDKVYTAVLEERRFKAQYRNVNVRVKEHTVNPLGMAFVDGLTYLIATLNEHDNPRLLLLHRFLAVTLTEIPATVPDGFDLNEYTSRELSFPVGDNIKLKALFYDETDIKRLRETPIAVDQKIVERNEGWQLQATISDSYQLRWWLRGYGERAEVLGPKSLRQEFAEVAIATAKRYMRAK</sequence>
<dbReference type="PANTHER" id="PTHR34580:SF1">
    <property type="entry name" value="PROTEIN PAFC"/>
    <property type="match status" value="1"/>
</dbReference>
<accession>A0AAW4L9I3</accession>
<comment type="caution">
    <text evidence="3">The sequence shown here is derived from an EMBL/GenBank/DDBJ whole genome shotgun (WGS) entry which is preliminary data.</text>
</comment>
<evidence type="ECO:0000313" key="4">
    <source>
        <dbReference type="Proteomes" id="UP000811899"/>
    </source>
</evidence>
<dbReference type="EMBL" id="JAHCVJ010000003">
    <property type="protein sequence ID" value="MBT0664507.1"/>
    <property type="molecule type" value="Genomic_DNA"/>
</dbReference>
<dbReference type="InterPro" id="IPR057727">
    <property type="entry name" value="WCX_dom"/>
</dbReference>
<evidence type="ECO:0000259" key="1">
    <source>
        <dbReference type="Pfam" id="PF13280"/>
    </source>
</evidence>
<dbReference type="AlphaFoldDB" id="A0AAW4L9I3"/>
<dbReference type="PANTHER" id="PTHR34580">
    <property type="match status" value="1"/>
</dbReference>
<feature type="domain" description="WCX" evidence="2">
    <location>
        <begin position="247"/>
        <end position="319"/>
    </location>
</feature>